<organism evidence="1 2">
    <name type="scientific">Phytophthora infestans</name>
    <name type="common">Potato late blight agent</name>
    <name type="synonym">Botrytis infestans</name>
    <dbReference type="NCBI Taxonomy" id="4787"/>
    <lineage>
        <taxon>Eukaryota</taxon>
        <taxon>Sar</taxon>
        <taxon>Stramenopiles</taxon>
        <taxon>Oomycota</taxon>
        <taxon>Peronosporomycetes</taxon>
        <taxon>Peronosporales</taxon>
        <taxon>Peronosporaceae</taxon>
        <taxon>Phytophthora</taxon>
    </lineage>
</organism>
<reference evidence="1" key="1">
    <citation type="submission" date="2020-04" db="EMBL/GenBank/DDBJ databases">
        <title>Hybrid Assembly of Korean Phytophthora infestans isolates.</title>
        <authorList>
            <person name="Prokchorchik M."/>
            <person name="Lee Y."/>
            <person name="Seo J."/>
            <person name="Cho J.-H."/>
            <person name="Park Y.-E."/>
            <person name="Jang D.-C."/>
            <person name="Im J.-S."/>
            <person name="Choi J.-G."/>
            <person name="Park H.-J."/>
            <person name="Lee G.-B."/>
            <person name="Lee Y.-G."/>
            <person name="Hong S.-Y."/>
            <person name="Cho K."/>
            <person name="Sohn K.H."/>
        </authorList>
    </citation>
    <scope>NUCLEOTIDE SEQUENCE</scope>
    <source>
        <strain evidence="1">KR_1_A1</strain>
    </source>
</reference>
<sequence length="220" mass="24893">MSNIRSTGIKKNTKPQNRIPVYGYEYWLKDSFIYITFATGVVQDNVCHVMTFPSQVDVFFCKESASPAVAHRSAWDVLFAAALTVHEDNQRSSLKLPGTIMRVCHVFAVATAAFLASDAVISANPSKDRDSELVTGGTTGKRNLRAQLGFLEWPEELEEFVHLHHHIREMFTRWCLEDNEPKEAMENTREGRNPAAHAAYKRFMAMRSQSRKLAAVECNI</sequence>
<dbReference type="EMBL" id="WSZM01000097">
    <property type="protein sequence ID" value="KAF4042631.1"/>
    <property type="molecule type" value="Genomic_DNA"/>
</dbReference>
<comment type="caution">
    <text evidence="1">The sequence shown here is derived from an EMBL/GenBank/DDBJ whole genome shotgun (WGS) entry which is preliminary data.</text>
</comment>
<proteinExistence type="predicted"/>
<evidence type="ECO:0000313" key="2">
    <source>
        <dbReference type="Proteomes" id="UP000602510"/>
    </source>
</evidence>
<protein>
    <submittedName>
        <fullName evidence="1">Uncharacterized protein</fullName>
    </submittedName>
</protein>
<evidence type="ECO:0000313" key="1">
    <source>
        <dbReference type="EMBL" id="KAF4042631.1"/>
    </source>
</evidence>
<dbReference type="Proteomes" id="UP000602510">
    <property type="component" value="Unassembled WGS sequence"/>
</dbReference>
<accession>A0A833SLA9</accession>
<keyword evidence="2" id="KW-1185">Reference proteome</keyword>
<gene>
    <name evidence="1" type="ORF">GN244_ATG04937</name>
</gene>
<dbReference type="AlphaFoldDB" id="A0A833SLA9"/>
<name>A0A833SLA9_PHYIN</name>